<evidence type="ECO:0000256" key="1">
    <source>
        <dbReference type="ARBA" id="ARBA00004496"/>
    </source>
</evidence>
<comment type="subcellular location">
    <subcellularLocation>
        <location evidence="1">Cytoplasm</location>
    </subcellularLocation>
</comment>
<dbReference type="InterPro" id="IPR000938">
    <property type="entry name" value="CAP-Gly_domain"/>
</dbReference>
<dbReference type="RefSeq" id="XP_003675165.1">
    <property type="nucleotide sequence ID" value="XM_003675117.1"/>
</dbReference>
<feature type="domain" description="CAP-Gly" evidence="5">
    <location>
        <begin position="182"/>
        <end position="216"/>
    </location>
</feature>
<comment type="similarity">
    <text evidence="4">Belongs to the TBCB family.</text>
</comment>
<dbReference type="STRING" id="1064592.G0VA64"/>
<protein>
    <recommendedName>
        <fullName evidence="5">CAP-Gly domain-containing protein</fullName>
    </recommendedName>
</protein>
<dbReference type="PROSITE" id="PS50245">
    <property type="entry name" value="CAP_GLY_2"/>
    <property type="match status" value="1"/>
</dbReference>
<dbReference type="AlphaFoldDB" id="G0VA64"/>
<dbReference type="GO" id="GO:0035371">
    <property type="term" value="C:microtubule plus-end"/>
    <property type="evidence" value="ECO:0007669"/>
    <property type="project" value="TreeGrafter"/>
</dbReference>
<sequence>MVQILIESELCSVTKEFSPDINLKELCEKIYTITGVEPQDMELHIKDVSDDVNIIKNPLATPQLTIVNETIDKISVEDTNTKSITNQLKNEDESSSIGFQLSEEVYARKSDTVLRWKQENKFGKFDPDYLKKMEQDQKLQNEKVKSLTVDARCSVKVPGQPERRGWLRFIGKIPEINKDDTWCGVEFDEPMGKNNGTFKSHVYFGPVKDKYGGFIKPIHVETSERFTPFELDFETSDEEI</sequence>
<dbReference type="OMA" id="WCGIEFD"/>
<dbReference type="Gene3D" id="2.30.30.190">
    <property type="entry name" value="CAP Gly-rich-like domain"/>
    <property type="match status" value="1"/>
</dbReference>
<proteinExistence type="inferred from homology"/>
<dbReference type="GO" id="GO:0051010">
    <property type="term" value="F:microtubule plus-end binding"/>
    <property type="evidence" value="ECO:0007669"/>
    <property type="project" value="TreeGrafter"/>
</dbReference>
<dbReference type="Pfam" id="PF01302">
    <property type="entry name" value="CAP_GLY"/>
    <property type="match status" value="1"/>
</dbReference>
<keyword evidence="3" id="KW-0143">Chaperone</keyword>
<accession>G0VA64</accession>
<evidence type="ECO:0000256" key="3">
    <source>
        <dbReference type="ARBA" id="ARBA00023186"/>
    </source>
</evidence>
<evidence type="ECO:0000313" key="7">
    <source>
        <dbReference type="Proteomes" id="UP000001640"/>
    </source>
</evidence>
<name>G0VA64_NAUCA</name>
<evidence type="ECO:0000259" key="5">
    <source>
        <dbReference type="PROSITE" id="PS50245"/>
    </source>
</evidence>
<dbReference type="InterPro" id="IPR036859">
    <property type="entry name" value="CAP-Gly_dom_sf"/>
</dbReference>
<dbReference type="SUPFAM" id="SSF54236">
    <property type="entry name" value="Ubiquitin-like"/>
    <property type="match status" value="1"/>
</dbReference>
<dbReference type="Proteomes" id="UP000001640">
    <property type="component" value="Chromosome 2"/>
</dbReference>
<dbReference type="GO" id="GO:0005634">
    <property type="term" value="C:nucleus"/>
    <property type="evidence" value="ECO:0007669"/>
    <property type="project" value="TreeGrafter"/>
</dbReference>
<dbReference type="SMART" id="SM01052">
    <property type="entry name" value="CAP_GLY"/>
    <property type="match status" value="1"/>
</dbReference>
<dbReference type="SUPFAM" id="SSF74924">
    <property type="entry name" value="Cap-Gly domain"/>
    <property type="match status" value="1"/>
</dbReference>
<dbReference type="OrthoDB" id="5295208at2759"/>
<dbReference type="KEGG" id="ncs:NCAS_0B07100"/>
<keyword evidence="2" id="KW-0963">Cytoplasm</keyword>
<dbReference type="HOGENOM" id="CLU_067577_2_0_1"/>
<keyword evidence="7" id="KW-1185">Reference proteome</keyword>
<dbReference type="GO" id="GO:0007023">
    <property type="term" value="P:post-chaperonin tubulin folding pathway"/>
    <property type="evidence" value="ECO:0007669"/>
    <property type="project" value="EnsemblFungi"/>
</dbReference>
<dbReference type="Gene3D" id="3.10.20.90">
    <property type="entry name" value="Phosphatidylinositol 3-kinase Catalytic Subunit, Chain A, domain 1"/>
    <property type="match status" value="1"/>
</dbReference>
<reference key="2">
    <citation type="submission" date="2011-08" db="EMBL/GenBank/DDBJ databases">
        <title>Genome sequence of Naumovozyma castellii.</title>
        <authorList>
            <person name="Gordon J.L."/>
            <person name="Armisen D."/>
            <person name="Proux-Wera E."/>
            <person name="OhEigeartaigh S.S."/>
            <person name="Byrne K.P."/>
            <person name="Wolfe K.H."/>
        </authorList>
    </citation>
    <scope>NUCLEOTIDE SEQUENCE</scope>
    <source>
        <strain>Type strain:CBS 4309</strain>
    </source>
</reference>
<dbReference type="InParanoid" id="G0VA64"/>
<dbReference type="FunCoup" id="G0VA64">
    <property type="interactions" value="757"/>
</dbReference>
<reference evidence="6 7" key="1">
    <citation type="journal article" date="2011" name="Proc. Natl. Acad. Sci. U.S.A.">
        <title>Evolutionary erosion of yeast sex chromosomes by mating-type switching accidents.</title>
        <authorList>
            <person name="Gordon J.L."/>
            <person name="Armisen D."/>
            <person name="Proux-Wera E."/>
            <person name="Oheigeartaigh S.S."/>
            <person name="Byrne K.P."/>
            <person name="Wolfe K.H."/>
        </authorList>
    </citation>
    <scope>NUCLEOTIDE SEQUENCE [LARGE SCALE GENOMIC DNA]</scope>
    <source>
        <strain evidence="7">ATCC 76901 / BCRC 22586 / CBS 4309 / NBRC 1992 / NRRL Y-12630</strain>
    </source>
</reference>
<organism evidence="6 7">
    <name type="scientific">Naumovozyma castellii</name>
    <name type="common">Yeast</name>
    <name type="synonym">Saccharomyces castellii</name>
    <dbReference type="NCBI Taxonomy" id="27288"/>
    <lineage>
        <taxon>Eukaryota</taxon>
        <taxon>Fungi</taxon>
        <taxon>Dikarya</taxon>
        <taxon>Ascomycota</taxon>
        <taxon>Saccharomycotina</taxon>
        <taxon>Saccharomycetes</taxon>
        <taxon>Saccharomycetales</taxon>
        <taxon>Saccharomycetaceae</taxon>
        <taxon>Naumovozyma</taxon>
    </lineage>
</organism>
<evidence type="ECO:0000313" key="6">
    <source>
        <dbReference type="EMBL" id="CCC68794.1"/>
    </source>
</evidence>
<dbReference type="GO" id="GO:0031122">
    <property type="term" value="P:cytoplasmic microtubule organization"/>
    <property type="evidence" value="ECO:0007669"/>
    <property type="project" value="TreeGrafter"/>
</dbReference>
<dbReference type="eggNOG" id="KOG3206">
    <property type="taxonomic scope" value="Eukaryota"/>
</dbReference>
<evidence type="ECO:0000256" key="4">
    <source>
        <dbReference type="ARBA" id="ARBA00025779"/>
    </source>
</evidence>
<dbReference type="GO" id="GO:0005737">
    <property type="term" value="C:cytoplasm"/>
    <property type="evidence" value="ECO:0007669"/>
    <property type="project" value="UniProtKB-SubCell"/>
</dbReference>
<dbReference type="InterPro" id="IPR029071">
    <property type="entry name" value="Ubiquitin-like_domsf"/>
</dbReference>
<dbReference type="EMBL" id="HE576753">
    <property type="protein sequence ID" value="CCC68794.1"/>
    <property type="molecule type" value="Genomic_DNA"/>
</dbReference>
<dbReference type="GO" id="GO:0043014">
    <property type="term" value="F:alpha-tubulin binding"/>
    <property type="evidence" value="ECO:0007669"/>
    <property type="project" value="EnsemblFungi"/>
</dbReference>
<dbReference type="GeneID" id="96902351"/>
<dbReference type="PANTHER" id="PTHR18916:SF85">
    <property type="entry name" value="TUBULIN-FOLDING COFACTOR B"/>
    <property type="match status" value="1"/>
</dbReference>
<dbReference type="Pfam" id="PF14560">
    <property type="entry name" value="Ubiquitin_2"/>
    <property type="match status" value="1"/>
</dbReference>
<dbReference type="InterPro" id="IPR000626">
    <property type="entry name" value="Ubiquitin-like_dom"/>
</dbReference>
<evidence type="ECO:0000256" key="2">
    <source>
        <dbReference type="ARBA" id="ARBA00022490"/>
    </source>
</evidence>
<dbReference type="PANTHER" id="PTHR18916">
    <property type="entry name" value="DYNACTIN 1-RELATED MICROTUBULE-BINDING"/>
    <property type="match status" value="1"/>
</dbReference>
<gene>
    <name evidence="6" type="primary">NCAS0B07100</name>
    <name evidence="6" type="ordered locus">NCAS_0B07100</name>
</gene>